<name>A0AAW5W387_9BURK</name>
<accession>A0AAW5W387</accession>
<dbReference type="AlphaFoldDB" id="A0AAW5W387"/>
<dbReference type="EMBL" id="JAPKNB010000025">
    <property type="protein sequence ID" value="MCX5567538.1"/>
    <property type="molecule type" value="Genomic_DNA"/>
</dbReference>
<dbReference type="Proteomes" id="UP001208074">
    <property type="component" value="Unassembled WGS sequence"/>
</dbReference>
<dbReference type="RefSeq" id="WP_266140794.1">
    <property type="nucleotide sequence ID" value="NZ_JAPKNB010000025.1"/>
</dbReference>
<comment type="caution">
    <text evidence="2">The sequence shown here is derived from an EMBL/GenBank/DDBJ whole genome shotgun (WGS) entry which is preliminary data.</text>
</comment>
<protein>
    <submittedName>
        <fullName evidence="2">Uncharacterized protein</fullName>
    </submittedName>
</protein>
<gene>
    <name evidence="2" type="ORF">OSH02_19385</name>
</gene>
<feature type="region of interest" description="Disordered" evidence="1">
    <location>
        <begin position="1"/>
        <end position="20"/>
    </location>
</feature>
<evidence type="ECO:0000256" key="1">
    <source>
        <dbReference type="SAM" id="MobiDB-lite"/>
    </source>
</evidence>
<feature type="compositionally biased region" description="Basic and acidic residues" evidence="1">
    <location>
        <begin position="1"/>
        <end position="13"/>
    </location>
</feature>
<organism evidence="2 3">
    <name type="scientific">Alcaligenes phenolicus</name>
    <dbReference type="NCBI Taxonomy" id="232846"/>
    <lineage>
        <taxon>Bacteria</taxon>
        <taxon>Pseudomonadati</taxon>
        <taxon>Pseudomonadota</taxon>
        <taxon>Betaproteobacteria</taxon>
        <taxon>Burkholderiales</taxon>
        <taxon>Alcaligenaceae</taxon>
        <taxon>Alcaligenes</taxon>
    </lineage>
</organism>
<reference evidence="2" key="1">
    <citation type="submission" date="2022-11" db="EMBL/GenBank/DDBJ databases">
        <title>Biodiversity and phylogenetic relationships of bacteria.</title>
        <authorList>
            <person name="Machado R.A.R."/>
            <person name="Bhat A."/>
            <person name="Loulou A."/>
            <person name="Kallel S."/>
        </authorList>
    </citation>
    <scope>NUCLEOTIDE SEQUENCE</scope>
    <source>
        <strain evidence="2">DSM 16503</strain>
    </source>
</reference>
<sequence length="71" mass="8160">MHIDERFGPREPPRSGAAMDKAKLEEAMETVRVEWDKELAWLRAPDATERLEKVWESMSAQNCVVIAGKDF</sequence>
<evidence type="ECO:0000313" key="2">
    <source>
        <dbReference type="EMBL" id="MCX5567538.1"/>
    </source>
</evidence>
<proteinExistence type="predicted"/>
<evidence type="ECO:0000313" key="3">
    <source>
        <dbReference type="Proteomes" id="UP001208074"/>
    </source>
</evidence>